<gene>
    <name evidence="3" type="ORF">Cvel_5082</name>
</gene>
<reference evidence="3" key="1">
    <citation type="submission" date="2014-11" db="EMBL/GenBank/DDBJ databases">
        <authorList>
            <person name="Otto D Thomas"/>
            <person name="Naeem Raeece"/>
        </authorList>
    </citation>
    <scope>NUCLEOTIDE SEQUENCE</scope>
</reference>
<accession>A0A0G4GR24</accession>
<dbReference type="EMBL" id="CDMZ01001458">
    <property type="protein sequence ID" value="CEM32918.1"/>
    <property type="molecule type" value="Genomic_DNA"/>
</dbReference>
<name>A0A0G4GR24_9ALVE</name>
<organism evidence="3">
    <name type="scientific">Chromera velia CCMP2878</name>
    <dbReference type="NCBI Taxonomy" id="1169474"/>
    <lineage>
        <taxon>Eukaryota</taxon>
        <taxon>Sar</taxon>
        <taxon>Alveolata</taxon>
        <taxon>Colpodellida</taxon>
        <taxon>Chromeraceae</taxon>
        <taxon>Chromera</taxon>
    </lineage>
</organism>
<proteinExistence type="predicted"/>
<dbReference type="AlphaFoldDB" id="A0A0G4GR24"/>
<evidence type="ECO:0000313" key="3">
    <source>
        <dbReference type="EMBL" id="CEM32918.1"/>
    </source>
</evidence>
<feature type="signal peptide" evidence="2">
    <location>
        <begin position="1"/>
        <end position="20"/>
    </location>
</feature>
<evidence type="ECO:0000256" key="2">
    <source>
        <dbReference type="SAM" id="SignalP"/>
    </source>
</evidence>
<sequence length="261" mass="27435">MVSKFLMSLLLTCLYTEVLSFPFALKRAHQRGANTGAFRSLHDRRHATSVSALKATQPFHPNAVQTRGRSTDPPGSTSSFLSSNRSSLYGQSERKREIAGQHRAHPPSSPHSFQQQGSFPFHGVSVHTVAGSTIVVNPGRMGVSGQTAKTQATGNGGSGKADGSPPSPPASAKTTTGTAVSAASSAMLLKSSPLVILLPVSLPAGGASTSTVRDQKEESDLEDFSAQVPGVKDTLAWDLHINEEAGKETPDDDLFKISNSD</sequence>
<feature type="compositionally biased region" description="Low complexity" evidence="1">
    <location>
        <begin position="76"/>
        <end position="87"/>
    </location>
</feature>
<feature type="region of interest" description="Disordered" evidence="1">
    <location>
        <begin position="205"/>
        <end position="225"/>
    </location>
</feature>
<protein>
    <submittedName>
        <fullName evidence="3">Uncharacterized protein</fullName>
    </submittedName>
</protein>
<dbReference type="VEuPathDB" id="CryptoDB:Cvel_5082"/>
<feature type="region of interest" description="Disordered" evidence="1">
    <location>
        <begin position="51"/>
        <end position="119"/>
    </location>
</feature>
<feature type="compositionally biased region" description="Polar residues" evidence="1">
    <location>
        <begin position="144"/>
        <end position="153"/>
    </location>
</feature>
<feature type="chain" id="PRO_5005190375" evidence="2">
    <location>
        <begin position="21"/>
        <end position="261"/>
    </location>
</feature>
<evidence type="ECO:0000256" key="1">
    <source>
        <dbReference type="SAM" id="MobiDB-lite"/>
    </source>
</evidence>
<keyword evidence="2" id="KW-0732">Signal</keyword>
<feature type="region of interest" description="Disordered" evidence="1">
    <location>
        <begin position="140"/>
        <end position="178"/>
    </location>
</feature>